<evidence type="ECO:0000256" key="9">
    <source>
        <dbReference type="SAM" id="Phobius"/>
    </source>
</evidence>
<reference evidence="10" key="1">
    <citation type="submission" date="2020-05" db="EMBL/GenBank/DDBJ databases">
        <authorList>
            <person name="Chiriac C."/>
            <person name="Salcher M."/>
            <person name="Ghai R."/>
            <person name="Kavagutti S V."/>
        </authorList>
    </citation>
    <scope>NUCLEOTIDE SEQUENCE</scope>
</reference>
<keyword evidence="4" id="KW-0653">Protein transport</keyword>
<keyword evidence="6" id="KW-0811">Translocation</keyword>
<proteinExistence type="predicted"/>
<evidence type="ECO:0000256" key="8">
    <source>
        <dbReference type="SAM" id="MobiDB-lite"/>
    </source>
</evidence>
<dbReference type="AlphaFoldDB" id="A0A6J7KYZ0"/>
<feature type="compositionally biased region" description="Polar residues" evidence="8">
    <location>
        <begin position="100"/>
        <end position="117"/>
    </location>
</feature>
<organism evidence="10">
    <name type="scientific">freshwater metagenome</name>
    <dbReference type="NCBI Taxonomy" id="449393"/>
    <lineage>
        <taxon>unclassified sequences</taxon>
        <taxon>metagenomes</taxon>
        <taxon>ecological metagenomes</taxon>
    </lineage>
</organism>
<evidence type="ECO:0000256" key="5">
    <source>
        <dbReference type="ARBA" id="ARBA00022989"/>
    </source>
</evidence>
<evidence type="ECO:0000256" key="2">
    <source>
        <dbReference type="ARBA" id="ARBA00022448"/>
    </source>
</evidence>
<evidence type="ECO:0000256" key="4">
    <source>
        <dbReference type="ARBA" id="ARBA00022927"/>
    </source>
</evidence>
<feature type="region of interest" description="Disordered" evidence="8">
    <location>
        <begin position="91"/>
        <end position="128"/>
    </location>
</feature>
<protein>
    <submittedName>
        <fullName evidence="10">Unannotated protein</fullName>
    </submittedName>
</protein>
<dbReference type="GO" id="GO:0016020">
    <property type="term" value="C:membrane"/>
    <property type="evidence" value="ECO:0007669"/>
    <property type="project" value="UniProtKB-ARBA"/>
</dbReference>
<comment type="subcellular location">
    <subcellularLocation>
        <location evidence="1">Membrane</location>
        <topology evidence="1">Single-pass membrane protein</topology>
    </subcellularLocation>
</comment>
<keyword evidence="3 9" id="KW-0812">Transmembrane</keyword>
<keyword evidence="2" id="KW-0813">Transport</keyword>
<name>A0A6J7KYZ0_9ZZZZ</name>
<accession>A0A6J7KYZ0</accession>
<keyword evidence="5 9" id="KW-1133">Transmembrane helix</keyword>
<dbReference type="Gene3D" id="1.20.5.3310">
    <property type="match status" value="1"/>
</dbReference>
<evidence type="ECO:0000256" key="6">
    <source>
        <dbReference type="ARBA" id="ARBA00023010"/>
    </source>
</evidence>
<dbReference type="InterPro" id="IPR003369">
    <property type="entry name" value="TatA/B/E"/>
</dbReference>
<dbReference type="PRINTS" id="PR01506">
    <property type="entry name" value="TATBPROTEIN"/>
</dbReference>
<dbReference type="EMBL" id="CAFBNE010000077">
    <property type="protein sequence ID" value="CAB4961017.1"/>
    <property type="molecule type" value="Genomic_DNA"/>
</dbReference>
<evidence type="ECO:0000256" key="3">
    <source>
        <dbReference type="ARBA" id="ARBA00022692"/>
    </source>
</evidence>
<evidence type="ECO:0000256" key="1">
    <source>
        <dbReference type="ARBA" id="ARBA00004167"/>
    </source>
</evidence>
<dbReference type="GO" id="GO:0015031">
    <property type="term" value="P:protein transport"/>
    <property type="evidence" value="ECO:0007669"/>
    <property type="project" value="UniProtKB-KW"/>
</dbReference>
<evidence type="ECO:0000313" key="10">
    <source>
        <dbReference type="EMBL" id="CAB4961017.1"/>
    </source>
</evidence>
<dbReference type="Pfam" id="PF02416">
    <property type="entry name" value="TatA_B_E"/>
    <property type="match status" value="1"/>
</dbReference>
<sequence length="128" mass="13169">MTSPGNAAYAGDVFDIGIGEIMILAVLGLLVFGPERLPKAAADAVRMLKQVRGMAANARQDLADSAGIDMSETVEAVRSFGDLHPRKLAAGIFSDDTEAPTGSSAQGSAQKPATASQPPRPAFDPDAT</sequence>
<feature type="transmembrane region" description="Helical" evidence="9">
    <location>
        <begin position="13"/>
        <end position="32"/>
    </location>
</feature>
<gene>
    <name evidence="10" type="ORF">UFOPK3772_02204</name>
</gene>
<evidence type="ECO:0000256" key="7">
    <source>
        <dbReference type="ARBA" id="ARBA00023136"/>
    </source>
</evidence>
<keyword evidence="7 9" id="KW-0472">Membrane</keyword>